<dbReference type="EMBL" id="PYBW01000191">
    <property type="protein sequence ID" value="PYC65902.1"/>
    <property type="molecule type" value="Genomic_DNA"/>
</dbReference>
<name>A0A2V4MSR2_9ACTN</name>
<dbReference type="Pfam" id="PF19813">
    <property type="entry name" value="DUF6296"/>
    <property type="match status" value="1"/>
</dbReference>
<gene>
    <name evidence="1" type="ORF">C7C46_32020</name>
</gene>
<evidence type="ECO:0000313" key="1">
    <source>
        <dbReference type="EMBL" id="PYC65902.1"/>
    </source>
</evidence>
<proteinExistence type="predicted"/>
<organism evidence="1 2">
    <name type="scientific">Streptomyces tateyamensis</name>
    <dbReference type="NCBI Taxonomy" id="565073"/>
    <lineage>
        <taxon>Bacteria</taxon>
        <taxon>Bacillati</taxon>
        <taxon>Actinomycetota</taxon>
        <taxon>Actinomycetes</taxon>
        <taxon>Kitasatosporales</taxon>
        <taxon>Streptomycetaceae</taxon>
        <taxon>Streptomyces</taxon>
    </lineage>
</organism>
<dbReference type="OrthoDB" id="3873003at2"/>
<comment type="caution">
    <text evidence="1">The sequence shown here is derived from an EMBL/GenBank/DDBJ whole genome shotgun (WGS) entry which is preliminary data.</text>
</comment>
<protein>
    <submittedName>
        <fullName evidence="1">Uncharacterized protein</fullName>
    </submittedName>
</protein>
<dbReference type="RefSeq" id="WP_110673434.1">
    <property type="nucleotide sequence ID" value="NZ_PYBW01000191.1"/>
</dbReference>
<reference evidence="1 2" key="1">
    <citation type="submission" date="2018-03" db="EMBL/GenBank/DDBJ databases">
        <title>Bioinformatic expansion and discovery of thiopeptide antibiotics.</title>
        <authorList>
            <person name="Schwalen C.J."/>
            <person name="Hudson G.A."/>
            <person name="Mitchell D.A."/>
        </authorList>
    </citation>
    <scope>NUCLEOTIDE SEQUENCE [LARGE SCALE GENOMIC DNA]</scope>
    <source>
        <strain evidence="1 2">ATCC 21389</strain>
    </source>
</reference>
<evidence type="ECO:0000313" key="2">
    <source>
        <dbReference type="Proteomes" id="UP000248039"/>
    </source>
</evidence>
<dbReference type="AlphaFoldDB" id="A0A2V4MSR2"/>
<sequence length="81" mass="8461">MNGLEVDVIQRYAVSLPGPVGSHAPARVVVVHWTSARAAGLPVYADEEGDFRVTVDELGSAQLLEAADGAQAQCLHAVPLP</sequence>
<dbReference type="InterPro" id="IPR046263">
    <property type="entry name" value="DUF6296"/>
</dbReference>
<dbReference type="Proteomes" id="UP000248039">
    <property type="component" value="Unassembled WGS sequence"/>
</dbReference>
<keyword evidence="2" id="KW-1185">Reference proteome</keyword>
<accession>A0A2V4MSR2</accession>